<dbReference type="InterPro" id="IPR013325">
    <property type="entry name" value="RNA_pol_sigma_r2"/>
</dbReference>
<dbReference type="NCBIfam" id="TIGR02937">
    <property type="entry name" value="sigma70-ECF"/>
    <property type="match status" value="1"/>
</dbReference>
<accession>A0A402CR06</accession>
<dbReference type="InterPro" id="IPR007627">
    <property type="entry name" value="RNA_pol_sigma70_r2"/>
</dbReference>
<dbReference type="Pfam" id="PF04542">
    <property type="entry name" value="Sigma70_r2"/>
    <property type="match status" value="1"/>
</dbReference>
<dbReference type="Gene3D" id="1.10.1740.10">
    <property type="match status" value="1"/>
</dbReference>
<dbReference type="PANTHER" id="PTHR43133">
    <property type="entry name" value="RNA POLYMERASE ECF-TYPE SIGMA FACTO"/>
    <property type="match status" value="1"/>
</dbReference>
<evidence type="ECO:0000313" key="8">
    <source>
        <dbReference type="Proteomes" id="UP000287394"/>
    </source>
</evidence>
<gene>
    <name evidence="7" type="ORF">CCAX7_64380</name>
</gene>
<dbReference type="InterPro" id="IPR013324">
    <property type="entry name" value="RNA_pol_sigma_r3/r4-like"/>
</dbReference>
<dbReference type="GO" id="GO:0006352">
    <property type="term" value="P:DNA-templated transcription initiation"/>
    <property type="evidence" value="ECO:0007669"/>
    <property type="project" value="InterPro"/>
</dbReference>
<dbReference type="GO" id="GO:0006950">
    <property type="term" value="P:response to stress"/>
    <property type="evidence" value="ECO:0007669"/>
    <property type="project" value="UniProtKB-ARBA"/>
</dbReference>
<evidence type="ECO:0000256" key="6">
    <source>
        <dbReference type="RuleBase" id="RU000716"/>
    </source>
</evidence>
<comment type="similarity">
    <text evidence="1 6">Belongs to the sigma-70 factor family. ECF subfamily.</text>
</comment>
<dbReference type="InterPro" id="IPR000838">
    <property type="entry name" value="RNA_pol_sigma70_ECF_CS"/>
</dbReference>
<dbReference type="EMBL" id="AP025739">
    <property type="protein sequence ID" value="BDI34387.1"/>
    <property type="molecule type" value="Genomic_DNA"/>
</dbReference>
<dbReference type="RefSeq" id="WP_119319756.1">
    <property type="nucleotide sequence ID" value="NZ_AP025739.1"/>
</dbReference>
<dbReference type="Pfam" id="PF08281">
    <property type="entry name" value="Sigma70_r4_2"/>
    <property type="match status" value="1"/>
</dbReference>
<keyword evidence="8" id="KW-1185">Reference proteome</keyword>
<dbReference type="OrthoDB" id="9797134at2"/>
<evidence type="ECO:0000256" key="1">
    <source>
        <dbReference type="ARBA" id="ARBA00010641"/>
    </source>
</evidence>
<dbReference type="CDD" id="cd06171">
    <property type="entry name" value="Sigma70_r4"/>
    <property type="match status" value="1"/>
</dbReference>
<evidence type="ECO:0000256" key="2">
    <source>
        <dbReference type="ARBA" id="ARBA00023015"/>
    </source>
</evidence>
<dbReference type="InterPro" id="IPR039425">
    <property type="entry name" value="RNA_pol_sigma-70-like"/>
</dbReference>
<evidence type="ECO:0000313" key="7">
    <source>
        <dbReference type="EMBL" id="BDI34387.1"/>
    </source>
</evidence>
<protein>
    <recommendedName>
        <fullName evidence="6">RNA polymerase sigma factor</fullName>
    </recommendedName>
</protein>
<dbReference type="GO" id="GO:0003677">
    <property type="term" value="F:DNA binding"/>
    <property type="evidence" value="ECO:0007669"/>
    <property type="project" value="UniProtKB-KW"/>
</dbReference>
<evidence type="ECO:0000256" key="3">
    <source>
        <dbReference type="ARBA" id="ARBA00023082"/>
    </source>
</evidence>
<organism evidence="7 8">
    <name type="scientific">Capsulimonas corticalis</name>
    <dbReference type="NCBI Taxonomy" id="2219043"/>
    <lineage>
        <taxon>Bacteria</taxon>
        <taxon>Bacillati</taxon>
        <taxon>Armatimonadota</taxon>
        <taxon>Armatimonadia</taxon>
        <taxon>Capsulimonadales</taxon>
        <taxon>Capsulimonadaceae</taxon>
        <taxon>Capsulimonas</taxon>
    </lineage>
</organism>
<keyword evidence="4 6" id="KW-0238">DNA-binding</keyword>
<sequence>MQQRDTRSRFENAILPHLAAAYNLARWLTRNEQDAEDVVQEACVRAFRSFDGYRGGDDGRPWLLRIVRNTTYTWLRQHRSLEPALSFDETLHALPCDELNPENIMLRRVDVGLLRQALEALPVEYREVIVLRELEGLSYKEIGDIAAVPLGTVMSRLARARRRLADSLGERLAEGSERGL</sequence>
<reference evidence="7 8" key="1">
    <citation type="journal article" date="2019" name="Int. J. Syst. Evol. Microbiol.">
        <title>Capsulimonas corticalis gen. nov., sp. nov., an aerobic capsulated bacterium, of a novel bacterial order, Capsulimonadales ord. nov., of the class Armatimonadia of the phylum Armatimonadetes.</title>
        <authorList>
            <person name="Li J."/>
            <person name="Kudo C."/>
            <person name="Tonouchi A."/>
        </authorList>
    </citation>
    <scope>NUCLEOTIDE SEQUENCE [LARGE SCALE GENOMIC DNA]</scope>
    <source>
        <strain evidence="7 8">AX-7</strain>
    </source>
</reference>
<dbReference type="GO" id="GO:0016987">
    <property type="term" value="F:sigma factor activity"/>
    <property type="evidence" value="ECO:0007669"/>
    <property type="project" value="UniProtKB-KW"/>
</dbReference>
<dbReference type="KEGG" id="ccot:CCAX7_64380"/>
<keyword evidence="3 6" id="KW-0731">Sigma factor</keyword>
<dbReference type="PANTHER" id="PTHR43133:SF25">
    <property type="entry name" value="RNA POLYMERASE SIGMA FACTOR RFAY-RELATED"/>
    <property type="match status" value="1"/>
</dbReference>
<dbReference type="Proteomes" id="UP000287394">
    <property type="component" value="Chromosome"/>
</dbReference>
<dbReference type="InterPro" id="IPR036388">
    <property type="entry name" value="WH-like_DNA-bd_sf"/>
</dbReference>
<dbReference type="SUPFAM" id="SSF88946">
    <property type="entry name" value="Sigma2 domain of RNA polymerase sigma factors"/>
    <property type="match status" value="1"/>
</dbReference>
<name>A0A402CR06_9BACT</name>
<keyword evidence="5 6" id="KW-0804">Transcription</keyword>
<dbReference type="Gene3D" id="1.10.10.10">
    <property type="entry name" value="Winged helix-like DNA-binding domain superfamily/Winged helix DNA-binding domain"/>
    <property type="match status" value="1"/>
</dbReference>
<keyword evidence="2 6" id="KW-0805">Transcription regulation</keyword>
<dbReference type="SUPFAM" id="SSF88659">
    <property type="entry name" value="Sigma3 and sigma4 domains of RNA polymerase sigma factors"/>
    <property type="match status" value="1"/>
</dbReference>
<dbReference type="PROSITE" id="PS01063">
    <property type="entry name" value="SIGMA70_ECF"/>
    <property type="match status" value="1"/>
</dbReference>
<dbReference type="InterPro" id="IPR013249">
    <property type="entry name" value="RNA_pol_sigma70_r4_t2"/>
</dbReference>
<evidence type="ECO:0000256" key="4">
    <source>
        <dbReference type="ARBA" id="ARBA00023125"/>
    </source>
</evidence>
<dbReference type="AlphaFoldDB" id="A0A402CR06"/>
<evidence type="ECO:0000256" key="5">
    <source>
        <dbReference type="ARBA" id="ARBA00023163"/>
    </source>
</evidence>
<proteinExistence type="inferred from homology"/>
<dbReference type="InterPro" id="IPR014284">
    <property type="entry name" value="RNA_pol_sigma-70_dom"/>
</dbReference>